<dbReference type="CDD" id="cd03401">
    <property type="entry name" value="SPFH_prohibitin"/>
    <property type="match status" value="1"/>
</dbReference>
<comment type="subcellular location">
    <subcellularLocation>
        <location evidence="1">Membrane</location>
        <topology evidence="1">Single-pass membrane protein</topology>
    </subcellularLocation>
</comment>
<evidence type="ECO:0000256" key="1">
    <source>
        <dbReference type="ARBA" id="ARBA00004167"/>
    </source>
</evidence>
<feature type="region of interest" description="Disordered" evidence="3">
    <location>
        <begin position="1"/>
        <end position="46"/>
    </location>
</feature>
<dbReference type="OrthoDB" id="9792660at2"/>
<dbReference type="Proteomes" id="UP000007013">
    <property type="component" value="Chromosome"/>
</dbReference>
<reference evidence="6 7" key="1">
    <citation type="journal article" date="2011" name="J. Bacteriol.">
        <title>Genome sequence of the verrucomicrobium Opitutus terrae PB90-1, an abundant inhabitant of rice paddy soil ecosystems.</title>
        <authorList>
            <person name="van Passel M.W."/>
            <person name="Kant R."/>
            <person name="Palva A."/>
            <person name="Copeland A."/>
            <person name="Lucas S."/>
            <person name="Lapidus A."/>
            <person name="Glavina del Rio T."/>
            <person name="Pitluck S."/>
            <person name="Goltsman E."/>
            <person name="Clum A."/>
            <person name="Sun H."/>
            <person name="Schmutz J."/>
            <person name="Larimer F.W."/>
            <person name="Land M.L."/>
            <person name="Hauser L."/>
            <person name="Kyrpides N."/>
            <person name="Mikhailova N."/>
            <person name="Richardson P.P."/>
            <person name="Janssen P.H."/>
            <person name="de Vos W.M."/>
            <person name="Smidt H."/>
        </authorList>
    </citation>
    <scope>NUCLEOTIDE SEQUENCE [LARGE SCALE GENOMIC DNA]</scope>
    <source>
        <strain evidence="7">DSM 11246 / JCM 15787 / PB90-1</strain>
    </source>
</reference>
<sequence>MPDAAPPNPAPEPTGEPRPAGAPAAGAEGPAAANAARPAPASVQRAEAPVRRPGLLRRIRRNAGDLWREHRVVLVIAGFLLAFVVAFFWNRIFIRIEAGHAGVLYRLFQGGTVTKHVYGEGLHVIAPWNTMFIYNARVQQVADAFTVLSQDGLAINVEVSIRFRPLYDQLGLLHKHVGYDYVDKVVKPEIQAQFRFVLGQYKPEEIYTSQNFIVQTVVQGALANVGDRHILLDDLLLKAVTLPRPVAEAIESKLRAQQLAQEFDYRLQTEGKEAQRKKIEAQGIRDFQDTITGGGISEEFLRFKGIEATLEIARSPNSKVVIIGGGEDRLPIILDGSSRSGDAAPAATHERPPVSGPPRR</sequence>
<keyword evidence="2 4" id="KW-0472">Membrane</keyword>
<dbReference type="STRING" id="452637.Oter_1957"/>
<proteinExistence type="predicted"/>
<feature type="domain" description="Band 7" evidence="5">
    <location>
        <begin position="91"/>
        <end position="254"/>
    </location>
</feature>
<accession>B1ZYK4</accession>
<evidence type="ECO:0000256" key="3">
    <source>
        <dbReference type="SAM" id="MobiDB-lite"/>
    </source>
</evidence>
<dbReference type="Gene3D" id="3.30.479.30">
    <property type="entry name" value="Band 7 domain"/>
    <property type="match status" value="1"/>
</dbReference>
<organism evidence="6 7">
    <name type="scientific">Opitutus terrae (strain DSM 11246 / JCM 15787 / PB90-1)</name>
    <dbReference type="NCBI Taxonomy" id="452637"/>
    <lineage>
        <taxon>Bacteria</taxon>
        <taxon>Pseudomonadati</taxon>
        <taxon>Verrucomicrobiota</taxon>
        <taxon>Opitutia</taxon>
        <taxon>Opitutales</taxon>
        <taxon>Opitutaceae</taxon>
        <taxon>Opitutus</taxon>
    </lineage>
</organism>
<feature type="compositionally biased region" description="Low complexity" evidence="3">
    <location>
        <begin position="17"/>
        <end position="41"/>
    </location>
</feature>
<feature type="transmembrane region" description="Helical" evidence="4">
    <location>
        <begin position="70"/>
        <end position="89"/>
    </location>
</feature>
<evidence type="ECO:0000256" key="4">
    <source>
        <dbReference type="SAM" id="Phobius"/>
    </source>
</evidence>
<dbReference type="PANTHER" id="PTHR23222">
    <property type="entry name" value="PROHIBITIN"/>
    <property type="match status" value="1"/>
</dbReference>
<dbReference type="GO" id="GO:0016020">
    <property type="term" value="C:membrane"/>
    <property type="evidence" value="ECO:0007669"/>
    <property type="project" value="UniProtKB-SubCell"/>
</dbReference>
<dbReference type="HOGENOM" id="CLU_047969_4_2_0"/>
<gene>
    <name evidence="6" type="ordered locus">Oter_1957</name>
</gene>
<feature type="region of interest" description="Disordered" evidence="3">
    <location>
        <begin position="335"/>
        <end position="360"/>
    </location>
</feature>
<evidence type="ECO:0000256" key="2">
    <source>
        <dbReference type="ARBA" id="ARBA00023136"/>
    </source>
</evidence>
<keyword evidence="7" id="KW-1185">Reference proteome</keyword>
<dbReference type="Pfam" id="PF01145">
    <property type="entry name" value="Band_7"/>
    <property type="match status" value="1"/>
</dbReference>
<dbReference type="SUPFAM" id="SSF117892">
    <property type="entry name" value="Band 7/SPFH domain"/>
    <property type="match status" value="1"/>
</dbReference>
<dbReference type="SMART" id="SM00244">
    <property type="entry name" value="PHB"/>
    <property type="match status" value="1"/>
</dbReference>
<dbReference type="EMBL" id="CP001032">
    <property type="protein sequence ID" value="ACB75240.1"/>
    <property type="molecule type" value="Genomic_DNA"/>
</dbReference>
<name>B1ZYK4_OPITP</name>
<feature type="compositionally biased region" description="Pro residues" evidence="3">
    <location>
        <begin position="1"/>
        <end position="16"/>
    </location>
</feature>
<evidence type="ECO:0000313" key="7">
    <source>
        <dbReference type="Proteomes" id="UP000007013"/>
    </source>
</evidence>
<dbReference type="InterPro" id="IPR001107">
    <property type="entry name" value="Band_7"/>
</dbReference>
<dbReference type="RefSeq" id="WP_012374777.1">
    <property type="nucleotide sequence ID" value="NC_010571.1"/>
</dbReference>
<dbReference type="PANTHER" id="PTHR23222:SF1">
    <property type="entry name" value="PROHIBITIN-2"/>
    <property type="match status" value="1"/>
</dbReference>
<evidence type="ECO:0000313" key="6">
    <source>
        <dbReference type="EMBL" id="ACB75240.1"/>
    </source>
</evidence>
<dbReference type="InterPro" id="IPR036013">
    <property type="entry name" value="Band_7/SPFH_dom_sf"/>
</dbReference>
<keyword evidence="4" id="KW-1133">Transmembrane helix</keyword>
<dbReference type="KEGG" id="ote:Oter_1957"/>
<keyword evidence="4" id="KW-0812">Transmembrane</keyword>
<dbReference type="InterPro" id="IPR000163">
    <property type="entry name" value="Prohibitin"/>
</dbReference>
<dbReference type="eggNOG" id="COG0330">
    <property type="taxonomic scope" value="Bacteria"/>
</dbReference>
<protein>
    <submittedName>
        <fullName evidence="6">Band 7 protein</fullName>
    </submittedName>
</protein>
<evidence type="ECO:0000259" key="5">
    <source>
        <dbReference type="SMART" id="SM00244"/>
    </source>
</evidence>
<dbReference type="AlphaFoldDB" id="B1ZYK4"/>
<dbReference type="GO" id="GO:0007005">
    <property type="term" value="P:mitochondrion organization"/>
    <property type="evidence" value="ECO:0007669"/>
    <property type="project" value="TreeGrafter"/>
</dbReference>